<accession>A0ACC1HYB5</accession>
<proteinExistence type="predicted"/>
<evidence type="ECO:0000313" key="1">
    <source>
        <dbReference type="EMBL" id="KAJ1680247.1"/>
    </source>
</evidence>
<feature type="non-terminal residue" evidence="1">
    <location>
        <position position="1"/>
    </location>
</feature>
<evidence type="ECO:0000313" key="2">
    <source>
        <dbReference type="Proteomes" id="UP001145114"/>
    </source>
</evidence>
<dbReference type="Proteomes" id="UP001145114">
    <property type="component" value="Unassembled WGS sequence"/>
</dbReference>
<protein>
    <submittedName>
        <fullName evidence="1">Uncharacterized protein</fullName>
    </submittedName>
</protein>
<dbReference type="EMBL" id="JAMZIH010000015">
    <property type="protein sequence ID" value="KAJ1680247.1"/>
    <property type="molecule type" value="Genomic_DNA"/>
</dbReference>
<keyword evidence="2" id="KW-1185">Reference proteome</keyword>
<comment type="caution">
    <text evidence="1">The sequence shown here is derived from an EMBL/GenBank/DDBJ whole genome shotgun (WGS) entry which is preliminary data.</text>
</comment>
<gene>
    <name evidence="1" type="ORF">EV182_000382</name>
</gene>
<name>A0ACC1HYB5_9FUNG</name>
<reference evidence="1" key="1">
    <citation type="submission" date="2022-06" db="EMBL/GenBank/DDBJ databases">
        <title>Phylogenomic reconstructions and comparative analyses of Kickxellomycotina fungi.</title>
        <authorList>
            <person name="Reynolds N.K."/>
            <person name="Stajich J.E."/>
            <person name="Barry K."/>
            <person name="Grigoriev I.V."/>
            <person name="Crous P."/>
            <person name="Smith M.E."/>
        </authorList>
    </citation>
    <scope>NUCLEOTIDE SEQUENCE</scope>
    <source>
        <strain evidence="1">RSA 2271</strain>
    </source>
</reference>
<organism evidence="1 2">
    <name type="scientific">Spiromyces aspiralis</name>
    <dbReference type="NCBI Taxonomy" id="68401"/>
    <lineage>
        <taxon>Eukaryota</taxon>
        <taxon>Fungi</taxon>
        <taxon>Fungi incertae sedis</taxon>
        <taxon>Zoopagomycota</taxon>
        <taxon>Kickxellomycotina</taxon>
        <taxon>Kickxellomycetes</taxon>
        <taxon>Kickxellales</taxon>
        <taxon>Kickxellaceae</taxon>
        <taxon>Spiromyces</taxon>
    </lineage>
</organism>
<sequence length="339" mass="37492">SADNKDRQSDNDEHSQGATENTANSIREIHKGMINSLFGHEEDKARIINEQDAEWVFHPSFVPGLLKMFGRDATQQGLAVHTENQTPQQQTQQPSRDPGEMRPFPWRRLAALLKVAAESNTSRPLEPAIATVREALEALLQAISDEEWPDLLAGTVEALVEWLHGAPMATKVVLASRLPRGSARSRALQQRLAFAFLWKALNRDSPLGEVVRLPEPLLVRVVAGLTMEIPVPGALDMPGSYEDLAAAIQLLDVVLGDVTQIRSEGGDVAGILRKLRQLSNRIVEGRAELMSRTKASSSTTQQAERLRARAKDAIQWLSIRLSMHSGAKGRQQRSLYDDE</sequence>